<keyword evidence="2" id="KW-1185">Reference proteome</keyword>
<organism evidence="1 2">
    <name type="scientific">Ignelater luminosus</name>
    <name type="common">Cucubano</name>
    <name type="synonym">Pyrophorus luminosus</name>
    <dbReference type="NCBI Taxonomy" id="2038154"/>
    <lineage>
        <taxon>Eukaryota</taxon>
        <taxon>Metazoa</taxon>
        <taxon>Ecdysozoa</taxon>
        <taxon>Arthropoda</taxon>
        <taxon>Hexapoda</taxon>
        <taxon>Insecta</taxon>
        <taxon>Pterygota</taxon>
        <taxon>Neoptera</taxon>
        <taxon>Endopterygota</taxon>
        <taxon>Coleoptera</taxon>
        <taxon>Polyphaga</taxon>
        <taxon>Elateriformia</taxon>
        <taxon>Elateroidea</taxon>
        <taxon>Elateridae</taxon>
        <taxon>Agrypninae</taxon>
        <taxon>Pyrophorini</taxon>
        <taxon>Ignelater</taxon>
    </lineage>
</organism>
<evidence type="ECO:0000313" key="2">
    <source>
        <dbReference type="Proteomes" id="UP000801492"/>
    </source>
</evidence>
<sequence length="113" mass="12416">MTARNVRCLAYQLSDKNGIKHPFSKSKQAAGSPEATSVARARAFNKPVVTKFYILLKVEVIKKKIPAHCIFNVNETFLNTVLGKDSKVVVQTGRKQVARITSAERGLTTTAVI</sequence>
<accession>A0A8K0CJH4</accession>
<protein>
    <submittedName>
        <fullName evidence="1">Uncharacterized protein</fullName>
    </submittedName>
</protein>
<evidence type="ECO:0000313" key="1">
    <source>
        <dbReference type="EMBL" id="KAF2885067.1"/>
    </source>
</evidence>
<name>A0A8K0CJH4_IGNLU</name>
<proteinExistence type="predicted"/>
<dbReference type="Proteomes" id="UP000801492">
    <property type="component" value="Unassembled WGS sequence"/>
</dbReference>
<dbReference type="OrthoDB" id="6754776at2759"/>
<dbReference type="AlphaFoldDB" id="A0A8K0CJH4"/>
<dbReference type="EMBL" id="VTPC01090040">
    <property type="protein sequence ID" value="KAF2885067.1"/>
    <property type="molecule type" value="Genomic_DNA"/>
</dbReference>
<reference evidence="1" key="1">
    <citation type="submission" date="2019-08" db="EMBL/GenBank/DDBJ databases">
        <title>The genome of the North American firefly Photinus pyralis.</title>
        <authorList>
            <consortium name="Photinus pyralis genome working group"/>
            <person name="Fallon T.R."/>
            <person name="Sander Lower S.E."/>
            <person name="Weng J.-K."/>
        </authorList>
    </citation>
    <scope>NUCLEOTIDE SEQUENCE</scope>
    <source>
        <strain evidence="1">TRF0915ILg1</strain>
        <tissue evidence="1">Whole body</tissue>
    </source>
</reference>
<comment type="caution">
    <text evidence="1">The sequence shown here is derived from an EMBL/GenBank/DDBJ whole genome shotgun (WGS) entry which is preliminary data.</text>
</comment>
<gene>
    <name evidence="1" type="ORF">ILUMI_21122</name>
</gene>